<name>A0A4Q9MCZ2_9APHY</name>
<organism evidence="1">
    <name type="scientific">Dichomitus squalens</name>
    <dbReference type="NCBI Taxonomy" id="114155"/>
    <lineage>
        <taxon>Eukaryota</taxon>
        <taxon>Fungi</taxon>
        <taxon>Dikarya</taxon>
        <taxon>Basidiomycota</taxon>
        <taxon>Agaricomycotina</taxon>
        <taxon>Agaricomycetes</taxon>
        <taxon>Polyporales</taxon>
        <taxon>Polyporaceae</taxon>
        <taxon>Dichomitus</taxon>
    </lineage>
</organism>
<protein>
    <submittedName>
        <fullName evidence="1">Uncharacterized protein</fullName>
    </submittedName>
</protein>
<gene>
    <name evidence="1" type="ORF">BD311DRAFT_567233</name>
</gene>
<proteinExistence type="predicted"/>
<reference evidence="1" key="1">
    <citation type="submission" date="2019-01" db="EMBL/GenBank/DDBJ databases">
        <title>Draft genome sequences of three monokaryotic isolates of the white-rot basidiomycete fungus Dichomitus squalens.</title>
        <authorList>
            <consortium name="DOE Joint Genome Institute"/>
            <person name="Lopez S.C."/>
            <person name="Andreopoulos B."/>
            <person name="Pangilinan J."/>
            <person name="Lipzen A."/>
            <person name="Riley R."/>
            <person name="Ahrendt S."/>
            <person name="Ng V."/>
            <person name="Barry K."/>
            <person name="Daum C."/>
            <person name="Grigoriev I.V."/>
            <person name="Hilden K.S."/>
            <person name="Makela M.R."/>
            <person name="de Vries R.P."/>
        </authorList>
    </citation>
    <scope>NUCLEOTIDE SEQUENCE [LARGE SCALE GENOMIC DNA]</scope>
    <source>
        <strain evidence="1">OM18370.1</strain>
    </source>
</reference>
<evidence type="ECO:0000313" key="1">
    <source>
        <dbReference type="EMBL" id="TBU24238.1"/>
    </source>
</evidence>
<dbReference type="EMBL" id="ML143484">
    <property type="protein sequence ID" value="TBU24238.1"/>
    <property type="molecule type" value="Genomic_DNA"/>
</dbReference>
<dbReference type="Proteomes" id="UP000292957">
    <property type="component" value="Unassembled WGS sequence"/>
</dbReference>
<accession>A0A4Q9MCZ2</accession>
<dbReference type="OrthoDB" id="3543736at2759"/>
<dbReference type="AlphaFoldDB" id="A0A4Q9MCZ2"/>
<sequence length="83" mass="9120">MAPYTDTGNYADAQPLVDAEKILTPITLPCGRVVPNRLVKVNFRELLFTPRATIPCLFAPRVISHCASQVTMTVSASLTIFQK</sequence>